<proteinExistence type="predicted"/>
<dbReference type="Gramene" id="AET6Gv20378000.15">
    <property type="protein sequence ID" value="AET6Gv20378000.15"/>
    <property type="gene ID" value="AET6Gv20378000"/>
</dbReference>
<protein>
    <submittedName>
        <fullName evidence="2">Uncharacterized protein</fullName>
    </submittedName>
</protein>
<sequence>MLCRHHAMCSLSSVNLSRASPHQELTLLHRLHNRRTTSDTKAANNPKIRKETQTKPPDATGNGRDFFFLDPVSDRRTPVLSPPMVLSSTGSSTHAAAAK</sequence>
<dbReference type="EnsemblPlants" id="AET6Gv20378000.9">
    <property type="protein sequence ID" value="AET6Gv20378000.9"/>
    <property type="gene ID" value="AET6Gv20378000"/>
</dbReference>
<dbReference type="Proteomes" id="UP000015105">
    <property type="component" value="Chromosome 6D"/>
</dbReference>
<accession>A0A453NIH2</accession>
<dbReference type="EnsemblPlants" id="AET6Gv20378000.15">
    <property type="protein sequence ID" value="AET6Gv20378000.15"/>
    <property type="gene ID" value="AET6Gv20378000"/>
</dbReference>
<dbReference type="Gramene" id="AET6Gv20378000.9">
    <property type="protein sequence ID" value="AET6Gv20378000.9"/>
    <property type="gene ID" value="AET6Gv20378000"/>
</dbReference>
<evidence type="ECO:0000256" key="1">
    <source>
        <dbReference type="SAM" id="MobiDB-lite"/>
    </source>
</evidence>
<organism evidence="2 3">
    <name type="scientific">Aegilops tauschii subsp. strangulata</name>
    <name type="common">Goatgrass</name>
    <dbReference type="NCBI Taxonomy" id="200361"/>
    <lineage>
        <taxon>Eukaryota</taxon>
        <taxon>Viridiplantae</taxon>
        <taxon>Streptophyta</taxon>
        <taxon>Embryophyta</taxon>
        <taxon>Tracheophyta</taxon>
        <taxon>Spermatophyta</taxon>
        <taxon>Magnoliopsida</taxon>
        <taxon>Liliopsida</taxon>
        <taxon>Poales</taxon>
        <taxon>Poaceae</taxon>
        <taxon>BOP clade</taxon>
        <taxon>Pooideae</taxon>
        <taxon>Triticodae</taxon>
        <taxon>Triticeae</taxon>
        <taxon>Triticinae</taxon>
        <taxon>Aegilops</taxon>
    </lineage>
</organism>
<feature type="compositionally biased region" description="Low complexity" evidence="1">
    <location>
        <begin position="87"/>
        <end position="99"/>
    </location>
</feature>
<feature type="region of interest" description="Disordered" evidence="1">
    <location>
        <begin position="32"/>
        <end position="99"/>
    </location>
</feature>
<evidence type="ECO:0000313" key="3">
    <source>
        <dbReference type="Proteomes" id="UP000015105"/>
    </source>
</evidence>
<evidence type="ECO:0000313" key="2">
    <source>
        <dbReference type="EnsemblPlants" id="AET6Gv20378000.15"/>
    </source>
</evidence>
<reference evidence="3" key="1">
    <citation type="journal article" date="2014" name="Science">
        <title>Ancient hybridizations among the ancestral genomes of bread wheat.</title>
        <authorList>
            <consortium name="International Wheat Genome Sequencing Consortium,"/>
            <person name="Marcussen T."/>
            <person name="Sandve S.R."/>
            <person name="Heier L."/>
            <person name="Spannagl M."/>
            <person name="Pfeifer M."/>
            <person name="Jakobsen K.S."/>
            <person name="Wulff B.B."/>
            <person name="Steuernagel B."/>
            <person name="Mayer K.F."/>
            <person name="Olsen O.A."/>
        </authorList>
    </citation>
    <scope>NUCLEOTIDE SEQUENCE [LARGE SCALE GENOMIC DNA]</scope>
    <source>
        <strain evidence="3">cv. AL8/78</strain>
    </source>
</reference>
<reference evidence="3" key="2">
    <citation type="journal article" date="2017" name="Nat. Plants">
        <title>The Aegilops tauschii genome reveals multiple impacts of transposons.</title>
        <authorList>
            <person name="Zhao G."/>
            <person name="Zou C."/>
            <person name="Li K."/>
            <person name="Wang K."/>
            <person name="Li T."/>
            <person name="Gao L."/>
            <person name="Zhang X."/>
            <person name="Wang H."/>
            <person name="Yang Z."/>
            <person name="Liu X."/>
            <person name="Jiang W."/>
            <person name="Mao L."/>
            <person name="Kong X."/>
            <person name="Jiao Y."/>
            <person name="Jia J."/>
        </authorList>
    </citation>
    <scope>NUCLEOTIDE SEQUENCE [LARGE SCALE GENOMIC DNA]</scope>
    <source>
        <strain evidence="3">cv. AL8/78</strain>
    </source>
</reference>
<reference evidence="2" key="3">
    <citation type="journal article" date="2017" name="Nature">
        <title>Genome sequence of the progenitor of the wheat D genome Aegilops tauschii.</title>
        <authorList>
            <person name="Luo M.C."/>
            <person name="Gu Y.Q."/>
            <person name="Puiu D."/>
            <person name="Wang H."/>
            <person name="Twardziok S.O."/>
            <person name="Deal K.R."/>
            <person name="Huo N."/>
            <person name="Zhu T."/>
            <person name="Wang L."/>
            <person name="Wang Y."/>
            <person name="McGuire P.E."/>
            <person name="Liu S."/>
            <person name="Long H."/>
            <person name="Ramasamy R.K."/>
            <person name="Rodriguez J.C."/>
            <person name="Van S.L."/>
            <person name="Yuan L."/>
            <person name="Wang Z."/>
            <person name="Xia Z."/>
            <person name="Xiao L."/>
            <person name="Anderson O.D."/>
            <person name="Ouyang S."/>
            <person name="Liang Y."/>
            <person name="Zimin A.V."/>
            <person name="Pertea G."/>
            <person name="Qi P."/>
            <person name="Bennetzen J.L."/>
            <person name="Dai X."/>
            <person name="Dawson M.W."/>
            <person name="Muller H.G."/>
            <person name="Kugler K."/>
            <person name="Rivarola-Duarte L."/>
            <person name="Spannagl M."/>
            <person name="Mayer K.F.X."/>
            <person name="Lu F.H."/>
            <person name="Bevan M.W."/>
            <person name="Leroy P."/>
            <person name="Li P."/>
            <person name="You F.M."/>
            <person name="Sun Q."/>
            <person name="Liu Z."/>
            <person name="Lyons E."/>
            <person name="Wicker T."/>
            <person name="Salzberg S.L."/>
            <person name="Devos K.M."/>
            <person name="Dvorak J."/>
        </authorList>
    </citation>
    <scope>NUCLEOTIDE SEQUENCE [LARGE SCALE GENOMIC DNA]</scope>
    <source>
        <strain evidence="2">cv. AL8/78</strain>
    </source>
</reference>
<keyword evidence="3" id="KW-1185">Reference proteome</keyword>
<reference evidence="2" key="4">
    <citation type="submission" date="2019-03" db="UniProtKB">
        <authorList>
            <consortium name="EnsemblPlants"/>
        </authorList>
    </citation>
    <scope>IDENTIFICATION</scope>
</reference>
<dbReference type="AlphaFoldDB" id="A0A453NIH2"/>
<reference evidence="2" key="5">
    <citation type="journal article" date="2021" name="G3 (Bethesda)">
        <title>Aegilops tauschii genome assembly Aet v5.0 features greater sequence contiguity and improved annotation.</title>
        <authorList>
            <person name="Wang L."/>
            <person name="Zhu T."/>
            <person name="Rodriguez J.C."/>
            <person name="Deal K.R."/>
            <person name="Dubcovsky J."/>
            <person name="McGuire P.E."/>
            <person name="Lux T."/>
            <person name="Spannagl M."/>
            <person name="Mayer K.F.X."/>
            <person name="Baldrich P."/>
            <person name="Meyers B.C."/>
            <person name="Huo N."/>
            <person name="Gu Y.Q."/>
            <person name="Zhou H."/>
            <person name="Devos K.M."/>
            <person name="Bennetzen J.L."/>
            <person name="Unver T."/>
            <person name="Budak H."/>
            <person name="Gulick P.J."/>
            <person name="Galiba G."/>
            <person name="Kalapos B."/>
            <person name="Nelson D.R."/>
            <person name="Li P."/>
            <person name="You F.M."/>
            <person name="Luo M.C."/>
            <person name="Dvorak J."/>
        </authorList>
    </citation>
    <scope>NUCLEOTIDE SEQUENCE [LARGE SCALE GENOMIC DNA]</scope>
    <source>
        <strain evidence="2">cv. AL8/78</strain>
    </source>
</reference>
<name>A0A453NIH2_AEGTS</name>